<keyword evidence="8" id="KW-1185">Reference proteome</keyword>
<proteinExistence type="predicted"/>
<feature type="active site" description="Proton donor; for dehydratase activity" evidence="4">
    <location>
        <position position="637"/>
    </location>
</feature>
<feature type="region of interest" description="N-terminal hotdog fold" evidence="4">
    <location>
        <begin position="1414"/>
        <end position="1534"/>
    </location>
</feature>
<feature type="domain" description="PKS/mFAS DH" evidence="6">
    <location>
        <begin position="1414"/>
        <end position="1678"/>
    </location>
</feature>
<dbReference type="InParanoid" id="A0A6L2PY02"/>
<dbReference type="InterPro" id="IPR020843">
    <property type="entry name" value="ER"/>
</dbReference>
<dbReference type="GO" id="GO:0004312">
    <property type="term" value="F:fatty acid synthase activity"/>
    <property type="evidence" value="ECO:0007669"/>
    <property type="project" value="TreeGrafter"/>
</dbReference>
<dbReference type="InterPro" id="IPR050091">
    <property type="entry name" value="PKS_NRPS_Biosynth_Enz"/>
</dbReference>
<feature type="active site" description="Proton acceptor; for dehydratase activity" evidence="4">
    <location>
        <position position="484"/>
    </location>
</feature>
<evidence type="ECO:0000256" key="4">
    <source>
        <dbReference type="PROSITE-ProRule" id="PRU01363"/>
    </source>
</evidence>
<dbReference type="InterPro" id="IPR011032">
    <property type="entry name" value="GroES-like_sf"/>
</dbReference>
<evidence type="ECO:0000256" key="1">
    <source>
        <dbReference type="ARBA" id="ARBA00022450"/>
    </source>
</evidence>
<evidence type="ECO:0000259" key="6">
    <source>
        <dbReference type="PROSITE" id="PS52019"/>
    </source>
</evidence>
<dbReference type="SUPFAM" id="SSF50129">
    <property type="entry name" value="GroES-like"/>
    <property type="match status" value="1"/>
</dbReference>
<comment type="caution">
    <text evidence="7">The sequence shown here is derived from an EMBL/GenBank/DDBJ whole genome shotgun (WGS) entry which is preliminary data.</text>
</comment>
<feature type="region of interest" description="C-terminal hotdog fold" evidence="4">
    <location>
        <begin position="587"/>
        <end position="710"/>
    </location>
</feature>
<dbReference type="Proteomes" id="UP000502823">
    <property type="component" value="Unassembled WGS sequence"/>
</dbReference>
<evidence type="ECO:0000256" key="2">
    <source>
        <dbReference type="ARBA" id="ARBA00022553"/>
    </source>
</evidence>
<feature type="domain" description="Ketosynthase family 3 (KS3)" evidence="5">
    <location>
        <begin position="12"/>
        <end position="397"/>
    </location>
</feature>
<dbReference type="GO" id="GO:0016491">
    <property type="term" value="F:oxidoreductase activity"/>
    <property type="evidence" value="ECO:0007669"/>
    <property type="project" value="InterPro"/>
</dbReference>
<organism evidence="7 8">
    <name type="scientific">Coptotermes formosanus</name>
    <name type="common">Formosan subterranean termite</name>
    <dbReference type="NCBI Taxonomy" id="36987"/>
    <lineage>
        <taxon>Eukaryota</taxon>
        <taxon>Metazoa</taxon>
        <taxon>Ecdysozoa</taxon>
        <taxon>Arthropoda</taxon>
        <taxon>Hexapoda</taxon>
        <taxon>Insecta</taxon>
        <taxon>Pterygota</taxon>
        <taxon>Neoptera</taxon>
        <taxon>Polyneoptera</taxon>
        <taxon>Dictyoptera</taxon>
        <taxon>Blattodea</taxon>
        <taxon>Blattoidea</taxon>
        <taxon>Termitoidae</taxon>
        <taxon>Rhinotermitidae</taxon>
        <taxon>Coptotermes</taxon>
    </lineage>
</organism>
<dbReference type="GO" id="GO:0004315">
    <property type="term" value="F:3-oxoacyl-[acyl-carrier-protein] synthase activity"/>
    <property type="evidence" value="ECO:0007669"/>
    <property type="project" value="InterPro"/>
</dbReference>
<evidence type="ECO:0000313" key="7">
    <source>
        <dbReference type="EMBL" id="GFG35355.1"/>
    </source>
</evidence>
<dbReference type="Gene3D" id="1.10.287.1960">
    <property type="match status" value="2"/>
</dbReference>
<evidence type="ECO:0008006" key="9">
    <source>
        <dbReference type="Google" id="ProtNLM"/>
    </source>
</evidence>
<dbReference type="SUPFAM" id="SSF52151">
    <property type="entry name" value="FabD/lysophospholipase-like"/>
    <property type="match status" value="1"/>
</dbReference>
<dbReference type="InterPro" id="IPR049900">
    <property type="entry name" value="PKS_mFAS_DH"/>
</dbReference>
<dbReference type="Pfam" id="PF00698">
    <property type="entry name" value="Acyl_transf_1"/>
    <property type="match status" value="2"/>
</dbReference>
<dbReference type="Pfam" id="PF00109">
    <property type="entry name" value="ketoacyl-synt"/>
    <property type="match status" value="1"/>
</dbReference>
<sequence length="1744" mass="194794">MPVSTDTQPPTGDDVVISGIAGCFPESENVYQFRDNLFNKVDMVTDDDRRWKLDHPDIPPRTGKLLSINKFDASFFGVHYKQVQSMDPQCRMLLEKTYEAIVDAGVNPSLLKGQNTGVFVGTTMSESEKSLYYENVQADGFGITGCCRAMFSNRLSYWLGIHGPSYTLDTACSSSLYALEHAYRAMQAGLCDSAIVGGSNLCLHPYVSLSFCRLGVLSREGICRSFDRDANGYARSEAVCVMFLQKARDAKRVYAKVVHAKTNCDGYKEEGITFPSRLMQAQLMEQFYEECCINPTSVDFIEAHATGTKLILHPKPRSSRWVCSSVPPSAWNSPAVKYSSAEYHTNNLLNAVYFDEASQQIPHNAITIEIAPHGLLQAILKRSLNEGITNIALTQRGHPDGTEFLLTALGSLFELGLQPQLAHLYPPVQYPVSRGTPMIAPLVRWEHSEERHIMKYMAEGKSKSGERTVLISMQDKEKEYLRGHVIDGRNLFPAMAYLELVWETAAIMNRQLCTEVSVVFEGVRFHRATNIPKEGSIEFVIMVQKGTGSFEVVEGGAAVVTGTVRLPENASQERVSVEFCEPQTSDDLLELSSQDIYKELRLRGYNYQGEFCGLVSLDNSGLTGKIRWSRNWVTFMDSMLQAWLFVDDTRSLFVPTEIEKLTVDIRHHILYLQSLDMNEEQVIPVHIHKQMAIIQSGGVEVRGLRASTIAKRRNLSKPVLEKYVFTPYMEPAHLDLHTTLRVCTHIALENKPGMQVNVVEVYNHGTAPLSPGLVPIFADLPLLKANSVLQVNIKLLAKASDVSGTDLDVTGLEVEEHELEEEEQCTVVIASNIMQHRELLQTAARSLADGGCILAREKVNTKNVLSSGFSLNVVFEKTLEDEKLLLLRKAVAEENPAVIPVSGQNYRWLPELQTAITSNSKRHIILLAQGEPLSGIMGLVNCIRREPGGDFVRCFFIVDTAAPLFDLNLPLYRQQLNKGLVMNVYSDGKWGSYRHLPLDSCATVSVPHAWLNVTPGDLSSFKWLEGNLDPDRVITKANEEFVHVYYSAINFRNVMTATGKLALHMFVNDRLNQDNILGLEFSGCDRKGRRVMGMTPHGALASVIMADSSMLWDVPDHWTLEDAATVPVVYGTIGLVDILRAVGIEPDGIVGHSVGELGCAYADGCFTAEQMVLAAYYRGRASLETELIKGLMAAVGLGAEQVRKLCPPDIEVACRNGPNFCTLSGPAESMTKFVKKLQEQGVFAKEVNCGNIAYHSKYISSAGPLLLKYLRQLIPQPKPRSSRWVCSSVPPSAWNSPAVKYSSAEYHTNNLLNAVYFDEASQQIPHNAITIEIAPHGLLQAILKRSLNEGITNIALTQRGHPDGTEFLLTALGSLFELGLQPQLAHLYPPVQYPVSRGTPMIAPLVRWEHSEEHHVMQYMAEGKSESGERTVLISMQDKEKKYLRGHVIDGRNLFPAMAYLELVWETAAMMNRQLYTDVSVVFEGVRFHRATNIPKEGFIEFFIMVQKGTGNFEVVEGGAAVVTGRVRLPENVSQERVLLDFFVPQTSDDLLELSSQDIYKELRLRGYNYQGEFCGLVSLDNSGLTGKIRWSDNWVTFMDSMLQVSIFEDDTRSLFVPTEIEKLTVDIRQHILYLHSLDMNEEQVIPVHIHKQMAIIQSGGVQVQGLRVRTIAKRRNLSKPVLEKYVFTPYMEPAHLDLHTTLRVCTHIALENKPGMGKHEVPNMIRYHAMKTDDGIQGKDHTF</sequence>
<dbReference type="InterPro" id="IPR014043">
    <property type="entry name" value="Acyl_transferase_dom"/>
</dbReference>
<dbReference type="InterPro" id="IPR018201">
    <property type="entry name" value="Ketoacyl_synth_AS"/>
</dbReference>
<dbReference type="InterPro" id="IPR020841">
    <property type="entry name" value="PKS_Beta-ketoAc_synthase_dom"/>
</dbReference>
<dbReference type="Gene3D" id="3.90.180.10">
    <property type="entry name" value="Medium-chain alcohol dehydrogenases, catalytic domain"/>
    <property type="match status" value="1"/>
</dbReference>
<dbReference type="PROSITE" id="PS52004">
    <property type="entry name" value="KS3_2"/>
    <property type="match status" value="1"/>
</dbReference>
<dbReference type="Gene3D" id="3.30.70.3290">
    <property type="match status" value="2"/>
</dbReference>
<evidence type="ECO:0000313" key="8">
    <source>
        <dbReference type="Proteomes" id="UP000502823"/>
    </source>
</evidence>
<protein>
    <recommendedName>
        <fullName evidence="9">Fatty acid synthase</fullName>
    </recommendedName>
</protein>
<dbReference type="CDD" id="cd00833">
    <property type="entry name" value="PKS"/>
    <property type="match status" value="1"/>
</dbReference>
<dbReference type="Pfam" id="PF21089">
    <property type="entry name" value="PKS_DH_N"/>
    <property type="match status" value="1"/>
</dbReference>
<dbReference type="InterPro" id="IPR049552">
    <property type="entry name" value="PKS_DH_N"/>
</dbReference>
<dbReference type="PANTHER" id="PTHR43775">
    <property type="entry name" value="FATTY ACID SYNTHASE"/>
    <property type="match status" value="1"/>
</dbReference>
<dbReference type="Gene3D" id="3.10.129.110">
    <property type="entry name" value="Polyketide synthase dehydratase"/>
    <property type="match status" value="2"/>
</dbReference>
<feature type="active site" description="Proton donor; for dehydratase activity" evidence="4">
    <location>
        <position position="1600"/>
    </location>
</feature>
<keyword evidence="2" id="KW-0597">Phosphoprotein</keyword>
<dbReference type="Gene3D" id="3.30.70.250">
    <property type="entry name" value="Malonyl-CoA ACP transacylase, ACP-binding"/>
    <property type="match status" value="1"/>
</dbReference>
<dbReference type="InterPro" id="IPR042104">
    <property type="entry name" value="PKS_dehydratase_sf"/>
</dbReference>
<dbReference type="SUPFAM" id="SSF55048">
    <property type="entry name" value="Probable ACP-binding domain of malonyl-CoA ACP transacylase"/>
    <property type="match status" value="1"/>
</dbReference>
<dbReference type="PROSITE" id="PS00606">
    <property type="entry name" value="KS3_1"/>
    <property type="match status" value="1"/>
</dbReference>
<accession>A0A6L2PY02</accession>
<keyword evidence="1" id="KW-0596">Phosphopantetheine</keyword>
<feature type="active site" description="Proton acceptor; for dehydratase activity" evidence="4">
    <location>
        <position position="1447"/>
    </location>
</feature>
<dbReference type="EMBL" id="BLKM01000549">
    <property type="protein sequence ID" value="GFG35355.1"/>
    <property type="molecule type" value="Genomic_DNA"/>
</dbReference>
<dbReference type="InterPro" id="IPR049391">
    <property type="entry name" value="FAS_pseudo-KR"/>
</dbReference>
<dbReference type="SUPFAM" id="SSF53901">
    <property type="entry name" value="Thiolase-like"/>
    <property type="match status" value="2"/>
</dbReference>
<dbReference type="InterPro" id="IPR016035">
    <property type="entry name" value="Acyl_Trfase/lysoPLipase"/>
</dbReference>
<reference evidence="8" key="1">
    <citation type="submission" date="2020-01" db="EMBL/GenBank/DDBJ databases">
        <title>Draft genome sequence of the Termite Coptotermes fromosanus.</title>
        <authorList>
            <person name="Itakura S."/>
            <person name="Yosikawa Y."/>
            <person name="Umezawa K."/>
        </authorList>
    </citation>
    <scope>NUCLEOTIDE SEQUENCE [LARGE SCALE GENOMIC DNA]</scope>
</reference>
<dbReference type="OrthoDB" id="329835at2759"/>
<feature type="domain" description="PKS/mFAS DH" evidence="6">
    <location>
        <begin position="452"/>
        <end position="710"/>
    </location>
</feature>
<dbReference type="InterPro" id="IPR016036">
    <property type="entry name" value="Malonyl_transacylase_ACP-bd"/>
</dbReference>
<evidence type="ECO:0000256" key="3">
    <source>
        <dbReference type="ARBA" id="ARBA00022679"/>
    </source>
</evidence>
<dbReference type="PROSITE" id="PS52019">
    <property type="entry name" value="PKS_MFAS_DH"/>
    <property type="match status" value="2"/>
</dbReference>
<name>A0A6L2PY02_COPFO</name>
<dbReference type="InterPro" id="IPR016039">
    <property type="entry name" value="Thiolase-like"/>
</dbReference>
<dbReference type="SMART" id="SM00825">
    <property type="entry name" value="PKS_KS"/>
    <property type="match status" value="1"/>
</dbReference>
<feature type="region of interest" description="N-terminal hotdog fold" evidence="4">
    <location>
        <begin position="452"/>
        <end position="571"/>
    </location>
</feature>
<dbReference type="InterPro" id="IPR014030">
    <property type="entry name" value="Ketoacyl_synth_N"/>
</dbReference>
<dbReference type="Pfam" id="PF21149">
    <property type="entry name" value="FAS_pseudo-KR"/>
    <property type="match status" value="1"/>
</dbReference>
<keyword evidence="3" id="KW-0808">Transferase</keyword>
<dbReference type="GO" id="GO:0006633">
    <property type="term" value="P:fatty acid biosynthetic process"/>
    <property type="evidence" value="ECO:0007669"/>
    <property type="project" value="InterPro"/>
</dbReference>
<dbReference type="SMART" id="SM00829">
    <property type="entry name" value="PKS_ER"/>
    <property type="match status" value="1"/>
</dbReference>
<dbReference type="Gene3D" id="3.40.50.720">
    <property type="entry name" value="NAD(P)-binding Rossmann-like Domain"/>
    <property type="match status" value="1"/>
</dbReference>
<dbReference type="SMART" id="SM00827">
    <property type="entry name" value="PKS_AT"/>
    <property type="match status" value="1"/>
</dbReference>
<feature type="region of interest" description="C-terminal hotdog fold" evidence="4">
    <location>
        <begin position="1551"/>
        <end position="1678"/>
    </location>
</feature>
<evidence type="ECO:0000259" key="5">
    <source>
        <dbReference type="PROSITE" id="PS52004"/>
    </source>
</evidence>
<dbReference type="PANTHER" id="PTHR43775:SF23">
    <property type="entry name" value="FATTY ACID SYNTHASE 3"/>
    <property type="match status" value="1"/>
</dbReference>
<dbReference type="Gene3D" id="3.40.47.10">
    <property type="match status" value="1"/>
</dbReference>
<gene>
    <name evidence="7" type="ORF">Cfor_10104</name>
</gene>